<protein>
    <submittedName>
        <fullName evidence="1">Uncharacterized protein</fullName>
    </submittedName>
</protein>
<comment type="caution">
    <text evidence="1">The sequence shown here is derived from an EMBL/GenBank/DDBJ whole genome shotgun (WGS) entry which is preliminary data.</text>
</comment>
<evidence type="ECO:0000313" key="1">
    <source>
        <dbReference type="EMBL" id="KAJ1213902.1"/>
    </source>
</evidence>
<keyword evidence="2" id="KW-1185">Reference proteome</keyword>
<dbReference type="Proteomes" id="UP001066276">
    <property type="component" value="Chromosome 1_1"/>
</dbReference>
<proteinExistence type="predicted"/>
<dbReference type="EMBL" id="JANPWB010000001">
    <property type="protein sequence ID" value="KAJ1213902.1"/>
    <property type="molecule type" value="Genomic_DNA"/>
</dbReference>
<gene>
    <name evidence="1" type="ORF">NDU88_001531</name>
</gene>
<name>A0AAV7WMQ9_PLEWA</name>
<accession>A0AAV7WMQ9</accession>
<evidence type="ECO:0000313" key="2">
    <source>
        <dbReference type="Proteomes" id="UP001066276"/>
    </source>
</evidence>
<dbReference type="AlphaFoldDB" id="A0AAV7WMQ9"/>
<sequence>MLVIGGRGQVQNGVGGRSLELRDPWPSCNLHRPSYKEETLRWPFPGPRVIQEPNQRLHQPLQPPQSALSSPERIYPRWRPSMRVEVADESRAWRCRIVAAGAVSGALGLVGGEERGRQSPREMVARALGTALTARDAWRVG</sequence>
<organism evidence="1 2">
    <name type="scientific">Pleurodeles waltl</name>
    <name type="common">Iberian ribbed newt</name>
    <dbReference type="NCBI Taxonomy" id="8319"/>
    <lineage>
        <taxon>Eukaryota</taxon>
        <taxon>Metazoa</taxon>
        <taxon>Chordata</taxon>
        <taxon>Craniata</taxon>
        <taxon>Vertebrata</taxon>
        <taxon>Euteleostomi</taxon>
        <taxon>Amphibia</taxon>
        <taxon>Batrachia</taxon>
        <taxon>Caudata</taxon>
        <taxon>Salamandroidea</taxon>
        <taxon>Salamandridae</taxon>
        <taxon>Pleurodelinae</taxon>
        <taxon>Pleurodeles</taxon>
    </lineage>
</organism>
<reference evidence="1" key="1">
    <citation type="journal article" date="2022" name="bioRxiv">
        <title>Sequencing and chromosome-scale assembly of the giantPleurodeles waltlgenome.</title>
        <authorList>
            <person name="Brown T."/>
            <person name="Elewa A."/>
            <person name="Iarovenko S."/>
            <person name="Subramanian E."/>
            <person name="Araus A.J."/>
            <person name="Petzold A."/>
            <person name="Susuki M."/>
            <person name="Suzuki K.-i.T."/>
            <person name="Hayashi T."/>
            <person name="Toyoda A."/>
            <person name="Oliveira C."/>
            <person name="Osipova E."/>
            <person name="Leigh N.D."/>
            <person name="Simon A."/>
            <person name="Yun M.H."/>
        </authorList>
    </citation>
    <scope>NUCLEOTIDE SEQUENCE</scope>
    <source>
        <strain evidence="1">20211129_DDA</strain>
        <tissue evidence="1">Liver</tissue>
    </source>
</reference>